<evidence type="ECO:0000256" key="5">
    <source>
        <dbReference type="ARBA" id="ARBA00022984"/>
    </source>
</evidence>
<dbReference type="InterPro" id="IPR016181">
    <property type="entry name" value="Acyl_CoA_acyltransferase"/>
</dbReference>
<protein>
    <submittedName>
        <fullName evidence="9">Uncharacterized protein</fullName>
    </submittedName>
</protein>
<evidence type="ECO:0000256" key="3">
    <source>
        <dbReference type="ARBA" id="ARBA00022679"/>
    </source>
</evidence>
<keyword evidence="10" id="KW-1185">Reference proteome</keyword>
<sequence length="416" mass="49095">MQKQGGKMQVKFEKITQEELANFLQECNTRYFYSQSDKYINVCDAMDRSYDILALRNGQEILATGIVFKYRFKKIFQKSELVFGPVVRDTNTDYFIEFMKQLVLFYRRNLRVISLEVVPLILDRYFDDVEVIGENTEAKLIKRELAEIGFKHINRDFTEAPYNTQVKYIYVKDIKDKDFKEIEKTFVAELRRRMKKAKELDVKVRFLKPDELDIMEEIFAETSDRVHYQVNLKTTKYIAENYDEAYYPVAYIDVLESLQSLSESLEATEAEIEKINKNNEEFGENKKRINRLNNANNLKKNIIEKIADVKALGEKYGNIIYMSSGSFYVTPSDMVYLQGGMRREFEDYYPNHALLEHMMKLAIEKKCQYFNFFGISAASLVDENASDYGVLQFKRNFVGEVQEFIGTYEYNYLPFL</sequence>
<dbReference type="AlphaFoldDB" id="A0A2S0KNG6"/>
<dbReference type="Pfam" id="PF02388">
    <property type="entry name" value="FemAB"/>
    <property type="match status" value="1"/>
</dbReference>
<evidence type="ECO:0000313" key="9">
    <source>
        <dbReference type="EMBL" id="AVM42539.1"/>
    </source>
</evidence>
<organism evidence="9 10">
    <name type="scientific">Fastidiosipila sanguinis</name>
    <dbReference type="NCBI Taxonomy" id="236753"/>
    <lineage>
        <taxon>Bacteria</taxon>
        <taxon>Bacillati</taxon>
        <taxon>Bacillota</taxon>
        <taxon>Clostridia</taxon>
        <taxon>Eubacteriales</taxon>
        <taxon>Oscillospiraceae</taxon>
        <taxon>Fastidiosipila</taxon>
    </lineage>
</organism>
<evidence type="ECO:0000313" key="10">
    <source>
        <dbReference type="Proteomes" id="UP000237947"/>
    </source>
</evidence>
<keyword evidence="6" id="KW-0012">Acyltransferase</keyword>
<dbReference type="GO" id="GO:0008360">
    <property type="term" value="P:regulation of cell shape"/>
    <property type="evidence" value="ECO:0007669"/>
    <property type="project" value="UniProtKB-KW"/>
</dbReference>
<dbReference type="InterPro" id="IPR003447">
    <property type="entry name" value="FEMABX"/>
</dbReference>
<keyword evidence="4" id="KW-0133">Cell shape</keyword>
<feature type="coiled-coil region" evidence="8">
    <location>
        <begin position="258"/>
        <end position="312"/>
    </location>
</feature>
<dbReference type="PANTHER" id="PTHR36174:SF2">
    <property type="entry name" value="AMINOACYLTRANSFERASE FEMA"/>
    <property type="match status" value="1"/>
</dbReference>
<proteinExistence type="inferred from homology"/>
<comment type="similarity">
    <text evidence="1">Belongs to the FemABX family.</text>
</comment>
<keyword evidence="3" id="KW-0808">Transferase</keyword>
<reference evidence="10" key="1">
    <citation type="submission" date="2018-02" db="EMBL/GenBank/DDBJ databases">
        <authorList>
            <person name="Holder M.E."/>
            <person name="Ajami N.J."/>
            <person name="Petrosino J.F."/>
        </authorList>
    </citation>
    <scope>NUCLEOTIDE SEQUENCE [LARGE SCALE GENOMIC DNA]</scope>
    <source>
        <strain evidence="10">CCUG 47711</strain>
    </source>
</reference>
<dbReference type="Gene3D" id="3.40.630.30">
    <property type="match status" value="2"/>
</dbReference>
<evidence type="ECO:0000256" key="2">
    <source>
        <dbReference type="ARBA" id="ARBA00022490"/>
    </source>
</evidence>
<dbReference type="GO" id="GO:0071555">
    <property type="term" value="P:cell wall organization"/>
    <property type="evidence" value="ECO:0007669"/>
    <property type="project" value="UniProtKB-KW"/>
</dbReference>
<evidence type="ECO:0000256" key="4">
    <source>
        <dbReference type="ARBA" id="ARBA00022960"/>
    </source>
</evidence>
<accession>A0A2S0KNG6</accession>
<name>A0A2S0KNG6_9FIRM</name>
<keyword evidence="7" id="KW-0961">Cell wall biogenesis/degradation</keyword>
<keyword evidence="5" id="KW-0573">Peptidoglycan synthesis</keyword>
<dbReference type="KEGG" id="fsa:C5Q98_04590"/>
<evidence type="ECO:0000256" key="6">
    <source>
        <dbReference type="ARBA" id="ARBA00023315"/>
    </source>
</evidence>
<dbReference type="PROSITE" id="PS51191">
    <property type="entry name" value="FEMABX"/>
    <property type="match status" value="1"/>
</dbReference>
<dbReference type="Gene3D" id="1.20.58.90">
    <property type="match status" value="1"/>
</dbReference>
<dbReference type="GO" id="GO:0016755">
    <property type="term" value="F:aminoacyltransferase activity"/>
    <property type="evidence" value="ECO:0007669"/>
    <property type="project" value="InterPro"/>
</dbReference>
<keyword evidence="8" id="KW-0175">Coiled coil</keyword>
<evidence type="ECO:0000256" key="8">
    <source>
        <dbReference type="SAM" id="Coils"/>
    </source>
</evidence>
<dbReference type="GO" id="GO:0009252">
    <property type="term" value="P:peptidoglycan biosynthetic process"/>
    <property type="evidence" value="ECO:0007669"/>
    <property type="project" value="UniProtKB-KW"/>
</dbReference>
<keyword evidence="2" id="KW-0963">Cytoplasm</keyword>
<dbReference type="SUPFAM" id="SSF55729">
    <property type="entry name" value="Acyl-CoA N-acyltransferases (Nat)"/>
    <property type="match status" value="2"/>
</dbReference>
<evidence type="ECO:0000256" key="7">
    <source>
        <dbReference type="ARBA" id="ARBA00023316"/>
    </source>
</evidence>
<dbReference type="InterPro" id="IPR050644">
    <property type="entry name" value="PG_Glycine_Bridge_Synth"/>
</dbReference>
<dbReference type="Proteomes" id="UP000237947">
    <property type="component" value="Chromosome"/>
</dbReference>
<evidence type="ECO:0000256" key="1">
    <source>
        <dbReference type="ARBA" id="ARBA00009943"/>
    </source>
</evidence>
<gene>
    <name evidence="9" type="ORF">C5Q98_04590</name>
</gene>
<dbReference type="EMBL" id="CP027226">
    <property type="protein sequence ID" value="AVM42539.1"/>
    <property type="molecule type" value="Genomic_DNA"/>
</dbReference>
<dbReference type="PANTHER" id="PTHR36174">
    <property type="entry name" value="LIPID II:GLYCINE GLYCYLTRANSFERASE"/>
    <property type="match status" value="1"/>
</dbReference>